<evidence type="ECO:0000256" key="3">
    <source>
        <dbReference type="ARBA" id="ARBA00022801"/>
    </source>
</evidence>
<dbReference type="PROSITE" id="PS50600">
    <property type="entry name" value="ULP_PROTEASE"/>
    <property type="match status" value="1"/>
</dbReference>
<dbReference type="GO" id="GO:0008234">
    <property type="term" value="F:cysteine-type peptidase activity"/>
    <property type="evidence" value="ECO:0007669"/>
    <property type="project" value="UniProtKB-KW"/>
</dbReference>
<comment type="caution">
    <text evidence="8">The sequence shown here is derived from an EMBL/GenBank/DDBJ whole genome shotgun (WGS) entry which is preliminary data.</text>
</comment>
<gene>
    <name evidence="8" type="ORF">JKP88DRAFT_268116</name>
</gene>
<keyword evidence="9" id="KW-1185">Reference proteome</keyword>
<keyword evidence="4" id="KW-0788">Thiol protease</keyword>
<evidence type="ECO:0000256" key="4">
    <source>
        <dbReference type="ARBA" id="ARBA00022807"/>
    </source>
</evidence>
<dbReference type="InterPro" id="IPR044613">
    <property type="entry name" value="Nep1/2-like"/>
</dbReference>
<evidence type="ECO:0000313" key="8">
    <source>
        <dbReference type="EMBL" id="KAG5186020.1"/>
    </source>
</evidence>
<evidence type="ECO:0000256" key="5">
    <source>
        <dbReference type="SAM" id="Coils"/>
    </source>
</evidence>
<keyword evidence="2" id="KW-0645">Protease</keyword>
<dbReference type="GO" id="GO:0006508">
    <property type="term" value="P:proteolysis"/>
    <property type="evidence" value="ECO:0007669"/>
    <property type="project" value="UniProtKB-KW"/>
</dbReference>
<proteinExistence type="inferred from homology"/>
<evidence type="ECO:0000256" key="1">
    <source>
        <dbReference type="ARBA" id="ARBA00005234"/>
    </source>
</evidence>
<feature type="compositionally biased region" description="Basic and acidic residues" evidence="6">
    <location>
        <begin position="518"/>
        <end position="527"/>
    </location>
</feature>
<evidence type="ECO:0000256" key="6">
    <source>
        <dbReference type="SAM" id="MobiDB-lite"/>
    </source>
</evidence>
<dbReference type="PANTHER" id="PTHR46468:SF1">
    <property type="entry name" value="SENTRIN-SPECIFIC PROTEASE 8"/>
    <property type="match status" value="1"/>
</dbReference>
<comment type="similarity">
    <text evidence="1">Belongs to the peptidase C48 family.</text>
</comment>
<dbReference type="PANTHER" id="PTHR46468">
    <property type="entry name" value="SENTRIN-SPECIFIC PROTEASE 8"/>
    <property type="match status" value="1"/>
</dbReference>
<feature type="region of interest" description="Disordered" evidence="6">
    <location>
        <begin position="85"/>
        <end position="236"/>
    </location>
</feature>
<feature type="region of interest" description="Disordered" evidence="6">
    <location>
        <begin position="518"/>
        <end position="538"/>
    </location>
</feature>
<keyword evidence="3" id="KW-0378">Hydrolase</keyword>
<feature type="coiled-coil region" evidence="5">
    <location>
        <begin position="273"/>
        <end position="349"/>
    </location>
</feature>
<keyword evidence="5" id="KW-0175">Coiled coil</keyword>
<dbReference type="OrthoDB" id="1939479at2759"/>
<dbReference type="GO" id="GO:0019784">
    <property type="term" value="F:deNEDDylase activity"/>
    <property type="evidence" value="ECO:0007669"/>
    <property type="project" value="InterPro"/>
</dbReference>
<dbReference type="EMBL" id="JAFCMP010000114">
    <property type="protein sequence ID" value="KAG5186020.1"/>
    <property type="molecule type" value="Genomic_DNA"/>
</dbReference>
<name>A0A835Z6T0_9STRA</name>
<dbReference type="InterPro" id="IPR003653">
    <property type="entry name" value="Peptidase_C48_C"/>
</dbReference>
<dbReference type="SUPFAM" id="SSF54001">
    <property type="entry name" value="Cysteine proteinases"/>
    <property type="match status" value="1"/>
</dbReference>
<evidence type="ECO:0000256" key="2">
    <source>
        <dbReference type="ARBA" id="ARBA00022670"/>
    </source>
</evidence>
<dbReference type="InterPro" id="IPR038765">
    <property type="entry name" value="Papain-like_cys_pep_sf"/>
</dbReference>
<sequence length="798" mass="86424">MARAAISSDERKHCRNIQTQIRTATGNLKAAVSAGVSAEQREVIAEVVRAKVRLLSEHAREFGASKGTIKDPDDVVSAAIREAQQLNDHDRDSENGPYAAPTKADDGDGGSDADIDGKKGALKPKAPAASKKRKRRSAAAAPSASKGRGETPGKRQLSAASRASKAEYSDVDSSDPEARCIRSQSHGETGAPPLKSPAIGAPRKRRSPAEAAAPRASNEEVAQLRGQADTTPPMETQIIPPWSVLAEGDSLNPEARCVASVGAAATSTSSARIMAPEARVHQLEAENQQLKAENQQLSISQAAAETELEAAVARASAAEAELEAAVERASAAEAELEALKAATARASAAEATACANEPAVKRARLDAPAPMCDEDPTSDEEVIAHPRCNWQRVKAVQTEIDALFKSKPQECLEVCEKMGLSEGAVKTGLLNHHFLAEDGSYVSFEPKHASHLCTDKLGGVMPFASSDKTILFIRDRWFDGFLDIDSKVEVNGVVPQQYSTIIYQLHALLKRHTHVDKVPRTPRRPQDTVDLDSDSGNSGAAKAAVKLRDTKLKLPVLRFSNLLAQLSAVGFTKEQADAAGALWSWSGTINQETVVLDGPWYTVKGSDLTRIAGKQWLNDVIMDAFLDVSLACPAGSDVMAVPLVARGDQLLPWVRRYEARLDSAAHLVIPLNVANKHWVVGLVDRQQNVLTMYDSCCSAEARPDMELRESQLQQIHEVLSTIHQDHNPIAMTVVEPMRESTERQQTNGSDCGIFVCANAWCHLNNRTFLTQKDAKFFRWYILHILCTRLKRIHGAKLV</sequence>
<evidence type="ECO:0000259" key="7">
    <source>
        <dbReference type="PROSITE" id="PS50600"/>
    </source>
</evidence>
<dbReference type="AlphaFoldDB" id="A0A835Z6T0"/>
<feature type="domain" description="Ubiquitin-like protease family profile" evidence="7">
    <location>
        <begin position="601"/>
        <end position="762"/>
    </location>
</feature>
<dbReference type="Gene3D" id="3.40.395.10">
    <property type="entry name" value="Adenoviral Proteinase, Chain A"/>
    <property type="match status" value="1"/>
</dbReference>
<protein>
    <recommendedName>
        <fullName evidence="7">Ubiquitin-like protease family profile domain-containing protein</fullName>
    </recommendedName>
</protein>
<evidence type="ECO:0000313" key="9">
    <source>
        <dbReference type="Proteomes" id="UP000664859"/>
    </source>
</evidence>
<organism evidence="8 9">
    <name type="scientific">Tribonema minus</name>
    <dbReference type="NCBI Taxonomy" id="303371"/>
    <lineage>
        <taxon>Eukaryota</taxon>
        <taxon>Sar</taxon>
        <taxon>Stramenopiles</taxon>
        <taxon>Ochrophyta</taxon>
        <taxon>PX clade</taxon>
        <taxon>Xanthophyceae</taxon>
        <taxon>Tribonematales</taxon>
        <taxon>Tribonemataceae</taxon>
        <taxon>Tribonema</taxon>
    </lineage>
</organism>
<dbReference type="Proteomes" id="UP000664859">
    <property type="component" value="Unassembled WGS sequence"/>
</dbReference>
<reference evidence="8" key="1">
    <citation type="submission" date="2021-02" db="EMBL/GenBank/DDBJ databases">
        <title>First Annotated Genome of the Yellow-green Alga Tribonema minus.</title>
        <authorList>
            <person name="Mahan K.M."/>
        </authorList>
    </citation>
    <scope>NUCLEOTIDE SEQUENCE</scope>
    <source>
        <strain evidence="8">UTEX B ZZ1240</strain>
    </source>
</reference>
<dbReference type="GO" id="GO:0000338">
    <property type="term" value="P:protein deneddylation"/>
    <property type="evidence" value="ECO:0007669"/>
    <property type="project" value="TreeGrafter"/>
</dbReference>
<accession>A0A835Z6T0</accession>
<dbReference type="Pfam" id="PF02902">
    <property type="entry name" value="Peptidase_C48"/>
    <property type="match status" value="1"/>
</dbReference>